<dbReference type="GO" id="GO:0017148">
    <property type="term" value="P:negative regulation of translation"/>
    <property type="evidence" value="ECO:0007669"/>
    <property type="project" value="UniProtKB-KW"/>
</dbReference>
<evidence type="ECO:0000256" key="11">
    <source>
        <dbReference type="PROSITE-ProRule" id="PRU10141"/>
    </source>
</evidence>
<evidence type="ECO:0000256" key="8">
    <source>
        <dbReference type="ARBA" id="ARBA00037982"/>
    </source>
</evidence>
<dbReference type="InterPro" id="IPR050339">
    <property type="entry name" value="CC_SR_Kinase"/>
</dbReference>
<evidence type="ECO:0000259" key="13">
    <source>
        <dbReference type="PROSITE" id="PS50011"/>
    </source>
</evidence>
<evidence type="ECO:0000256" key="6">
    <source>
        <dbReference type="ARBA" id="ARBA00022840"/>
    </source>
</evidence>
<dbReference type="EMBL" id="CAJPIZ010015997">
    <property type="protein sequence ID" value="CAG2115517.1"/>
    <property type="molecule type" value="Genomic_DNA"/>
</dbReference>
<proteinExistence type="inferred from homology"/>
<dbReference type="GO" id="GO:0005737">
    <property type="term" value="C:cytoplasm"/>
    <property type="evidence" value="ECO:0007669"/>
    <property type="project" value="TreeGrafter"/>
</dbReference>
<evidence type="ECO:0000256" key="5">
    <source>
        <dbReference type="ARBA" id="ARBA00022777"/>
    </source>
</evidence>
<feature type="non-terminal residue" evidence="14">
    <location>
        <position position="1"/>
    </location>
</feature>
<dbReference type="SUPFAM" id="SSF56112">
    <property type="entry name" value="Protein kinase-like (PK-like)"/>
    <property type="match status" value="1"/>
</dbReference>
<dbReference type="Proteomes" id="UP000759131">
    <property type="component" value="Unassembled WGS sequence"/>
</dbReference>
<dbReference type="EMBL" id="OC870572">
    <property type="protein sequence ID" value="CAD7635087.1"/>
    <property type="molecule type" value="Genomic_DNA"/>
</dbReference>
<dbReference type="InterPro" id="IPR000719">
    <property type="entry name" value="Prot_kinase_dom"/>
</dbReference>
<keyword evidence="4 11" id="KW-0547">Nucleotide-binding</keyword>
<keyword evidence="7" id="KW-0652">Protein synthesis inhibitor</keyword>
<comment type="catalytic activity">
    <reaction evidence="10">
        <text>L-seryl-[protein] + ATP = O-phospho-L-seryl-[protein] + ADP + H(+)</text>
        <dbReference type="Rhea" id="RHEA:17989"/>
        <dbReference type="Rhea" id="RHEA-COMP:9863"/>
        <dbReference type="Rhea" id="RHEA-COMP:11604"/>
        <dbReference type="ChEBI" id="CHEBI:15378"/>
        <dbReference type="ChEBI" id="CHEBI:29999"/>
        <dbReference type="ChEBI" id="CHEBI:30616"/>
        <dbReference type="ChEBI" id="CHEBI:83421"/>
        <dbReference type="ChEBI" id="CHEBI:456216"/>
        <dbReference type="EC" id="2.7.11.1"/>
    </reaction>
    <physiologicalReaction direction="left-to-right" evidence="10">
        <dbReference type="Rhea" id="RHEA:17990"/>
    </physiologicalReaction>
</comment>
<evidence type="ECO:0000256" key="1">
    <source>
        <dbReference type="ARBA" id="ARBA00012513"/>
    </source>
</evidence>
<evidence type="ECO:0000256" key="7">
    <source>
        <dbReference type="ARBA" id="ARBA00023193"/>
    </source>
</evidence>
<protein>
    <recommendedName>
        <fullName evidence="1">non-specific serine/threonine protein kinase</fullName>
        <ecNumber evidence="1">2.7.11.1</ecNumber>
    </recommendedName>
</protein>
<reference evidence="14" key="1">
    <citation type="submission" date="2020-11" db="EMBL/GenBank/DDBJ databases">
        <authorList>
            <person name="Tran Van P."/>
        </authorList>
    </citation>
    <scope>NUCLEOTIDE SEQUENCE</scope>
</reference>
<dbReference type="InterPro" id="IPR011009">
    <property type="entry name" value="Kinase-like_dom_sf"/>
</dbReference>
<dbReference type="Gene3D" id="3.30.200.20">
    <property type="entry name" value="Phosphorylase Kinase, domain 1"/>
    <property type="match status" value="1"/>
</dbReference>
<accession>A0A7R9Q7A0</accession>
<evidence type="ECO:0000313" key="15">
    <source>
        <dbReference type="Proteomes" id="UP000759131"/>
    </source>
</evidence>
<dbReference type="EC" id="2.7.11.1" evidence="1"/>
<dbReference type="Pfam" id="PF00069">
    <property type="entry name" value="Pkinase"/>
    <property type="match status" value="1"/>
</dbReference>
<dbReference type="PROSITE" id="PS00107">
    <property type="entry name" value="PROTEIN_KINASE_ATP"/>
    <property type="match status" value="1"/>
</dbReference>
<evidence type="ECO:0000256" key="3">
    <source>
        <dbReference type="ARBA" id="ARBA00022679"/>
    </source>
</evidence>
<name>A0A7R9Q7A0_9ACAR</name>
<dbReference type="GO" id="GO:0005524">
    <property type="term" value="F:ATP binding"/>
    <property type="evidence" value="ECO:0007669"/>
    <property type="project" value="UniProtKB-UniRule"/>
</dbReference>
<feature type="non-terminal residue" evidence="14">
    <location>
        <position position="207"/>
    </location>
</feature>
<keyword evidence="15" id="KW-1185">Reference proteome</keyword>
<evidence type="ECO:0000256" key="12">
    <source>
        <dbReference type="RuleBase" id="RU000304"/>
    </source>
</evidence>
<dbReference type="PROSITE" id="PS00108">
    <property type="entry name" value="PROTEIN_KINASE_ST"/>
    <property type="match status" value="1"/>
</dbReference>
<dbReference type="InterPro" id="IPR008271">
    <property type="entry name" value="Ser/Thr_kinase_AS"/>
</dbReference>
<dbReference type="PANTHER" id="PTHR11042:SF160">
    <property type="entry name" value="EUKARYOTIC TRANSLATION INITIATION FACTOR 2-ALPHA KINASE 1"/>
    <property type="match status" value="1"/>
</dbReference>
<evidence type="ECO:0000313" key="14">
    <source>
        <dbReference type="EMBL" id="CAD7635087.1"/>
    </source>
</evidence>
<keyword evidence="2 12" id="KW-0723">Serine/threonine-protein kinase</keyword>
<dbReference type="GO" id="GO:0005634">
    <property type="term" value="C:nucleus"/>
    <property type="evidence" value="ECO:0007669"/>
    <property type="project" value="TreeGrafter"/>
</dbReference>
<keyword evidence="3" id="KW-0808">Transferase</keyword>
<gene>
    <name evidence="14" type="ORF">OSB1V03_LOCUS15479</name>
</gene>
<dbReference type="PANTHER" id="PTHR11042">
    <property type="entry name" value="EUKARYOTIC TRANSLATION INITIATION FACTOR 2-ALPHA KINASE EIF2-ALPHA KINASE -RELATED"/>
    <property type="match status" value="1"/>
</dbReference>
<dbReference type="InterPro" id="IPR017441">
    <property type="entry name" value="Protein_kinase_ATP_BS"/>
</dbReference>
<evidence type="ECO:0000256" key="9">
    <source>
        <dbReference type="ARBA" id="ARBA00048659"/>
    </source>
</evidence>
<comment type="catalytic activity">
    <reaction evidence="9">
        <text>L-threonyl-[protein] + ATP = O-phospho-L-threonyl-[protein] + ADP + H(+)</text>
        <dbReference type="Rhea" id="RHEA:46608"/>
        <dbReference type="Rhea" id="RHEA-COMP:11060"/>
        <dbReference type="Rhea" id="RHEA-COMP:11605"/>
        <dbReference type="ChEBI" id="CHEBI:15378"/>
        <dbReference type="ChEBI" id="CHEBI:30013"/>
        <dbReference type="ChEBI" id="CHEBI:30616"/>
        <dbReference type="ChEBI" id="CHEBI:61977"/>
        <dbReference type="ChEBI" id="CHEBI:456216"/>
        <dbReference type="EC" id="2.7.11.1"/>
    </reaction>
    <physiologicalReaction direction="left-to-right" evidence="9">
        <dbReference type="Rhea" id="RHEA:46609"/>
    </physiologicalReaction>
</comment>
<dbReference type="AlphaFoldDB" id="A0A7R9Q7A0"/>
<sequence>ISAIGSGGFGTVFKVEHRLNKRIYAVKRVRYEDEKNKSFALREVKTLSKLCSIFVVKYYHSWHECNHIYIQMEFCSQTFGTILKDKNQVFGRQSSEPMNRYEYYICCEILRVLLECLQYLHELTPPVIHRDLKPNNILIPSNNSFIKLGDFGLATDQERNDMSHTPGVGTPGYVAPEGFHGKYTIISDIYSLAMIALQLFDLYDMYV</sequence>
<feature type="domain" description="Protein kinase" evidence="13">
    <location>
        <begin position="1"/>
        <end position="207"/>
    </location>
</feature>
<evidence type="ECO:0000256" key="4">
    <source>
        <dbReference type="ARBA" id="ARBA00022741"/>
    </source>
</evidence>
<dbReference type="SMART" id="SM00220">
    <property type="entry name" value="S_TKc"/>
    <property type="match status" value="1"/>
</dbReference>
<feature type="binding site" evidence="11">
    <location>
        <position position="27"/>
    </location>
    <ligand>
        <name>ATP</name>
        <dbReference type="ChEBI" id="CHEBI:30616"/>
    </ligand>
</feature>
<dbReference type="OrthoDB" id="4062651at2759"/>
<keyword evidence="5" id="KW-0418">Kinase</keyword>
<comment type="similarity">
    <text evidence="8">Belongs to the protein kinase superfamily. Ser/Thr protein kinase family. GCN2 subfamily.</text>
</comment>
<dbReference type="Gene3D" id="1.10.510.10">
    <property type="entry name" value="Transferase(Phosphotransferase) domain 1"/>
    <property type="match status" value="1"/>
</dbReference>
<dbReference type="PROSITE" id="PS50011">
    <property type="entry name" value="PROTEIN_KINASE_DOM"/>
    <property type="match status" value="1"/>
</dbReference>
<dbReference type="GO" id="GO:0004694">
    <property type="term" value="F:eukaryotic translation initiation factor 2alpha kinase activity"/>
    <property type="evidence" value="ECO:0007669"/>
    <property type="project" value="TreeGrafter"/>
</dbReference>
<evidence type="ECO:0000256" key="2">
    <source>
        <dbReference type="ARBA" id="ARBA00022527"/>
    </source>
</evidence>
<organism evidence="14">
    <name type="scientific">Medioppia subpectinata</name>
    <dbReference type="NCBI Taxonomy" id="1979941"/>
    <lineage>
        <taxon>Eukaryota</taxon>
        <taxon>Metazoa</taxon>
        <taxon>Ecdysozoa</taxon>
        <taxon>Arthropoda</taxon>
        <taxon>Chelicerata</taxon>
        <taxon>Arachnida</taxon>
        <taxon>Acari</taxon>
        <taxon>Acariformes</taxon>
        <taxon>Sarcoptiformes</taxon>
        <taxon>Oribatida</taxon>
        <taxon>Brachypylina</taxon>
        <taxon>Oppioidea</taxon>
        <taxon>Oppiidae</taxon>
        <taxon>Medioppia</taxon>
    </lineage>
</organism>
<evidence type="ECO:0000256" key="10">
    <source>
        <dbReference type="ARBA" id="ARBA00048977"/>
    </source>
</evidence>
<keyword evidence="6 11" id="KW-0067">ATP-binding</keyword>